<dbReference type="SUPFAM" id="SSF69618">
    <property type="entry name" value="HemD-like"/>
    <property type="match status" value="1"/>
</dbReference>
<evidence type="ECO:0000259" key="1">
    <source>
        <dbReference type="Pfam" id="PF02602"/>
    </source>
</evidence>
<dbReference type="Gene3D" id="3.40.50.10090">
    <property type="match status" value="1"/>
</dbReference>
<dbReference type="STRING" id="521013.SAMN04488567_2195"/>
<dbReference type="InterPro" id="IPR036108">
    <property type="entry name" value="4pyrrol_syn_uPrphyn_synt_sf"/>
</dbReference>
<evidence type="ECO:0000313" key="2">
    <source>
        <dbReference type="EMBL" id="SDE63886.1"/>
    </source>
</evidence>
<dbReference type="CDD" id="cd06578">
    <property type="entry name" value="HemD"/>
    <property type="match status" value="1"/>
</dbReference>
<accession>A0A1G7EKH2</accession>
<dbReference type="Pfam" id="PF02602">
    <property type="entry name" value="HEM4"/>
    <property type="match status" value="1"/>
</dbReference>
<evidence type="ECO:0000313" key="3">
    <source>
        <dbReference type="Proteomes" id="UP000198922"/>
    </source>
</evidence>
<organism evidence="2 3">
    <name type="scientific">Limimaricola pyoseonensis</name>
    <dbReference type="NCBI Taxonomy" id="521013"/>
    <lineage>
        <taxon>Bacteria</taxon>
        <taxon>Pseudomonadati</taxon>
        <taxon>Pseudomonadota</taxon>
        <taxon>Alphaproteobacteria</taxon>
        <taxon>Rhodobacterales</taxon>
        <taxon>Paracoccaceae</taxon>
        <taxon>Limimaricola</taxon>
    </lineage>
</organism>
<feature type="domain" description="Tetrapyrrole biosynthesis uroporphyrinogen III synthase" evidence="1">
    <location>
        <begin position="51"/>
        <end position="222"/>
    </location>
</feature>
<dbReference type="RefSeq" id="WP_242652250.1">
    <property type="nucleotide sequence ID" value="NZ_FNAT01000003.1"/>
</dbReference>
<reference evidence="3" key="1">
    <citation type="submission" date="2016-10" db="EMBL/GenBank/DDBJ databases">
        <authorList>
            <person name="Varghese N."/>
            <person name="Submissions S."/>
        </authorList>
    </citation>
    <scope>NUCLEOTIDE SEQUENCE [LARGE SCALE GENOMIC DNA]</scope>
    <source>
        <strain evidence="3">DSM 21424</strain>
    </source>
</reference>
<sequence>MAEPRLLLTRPEPAARRFLAALEMAAGRHLPAVISPLMRIDAFTPPPPDTAPAALVLTSERGAEGAARMGYAGLPAWCVGTRTAEAAERVGLSPRAAGGDAASLVAMILESGETGPFLHLRGAHARGDVAARLSAAGRPCAERVVYDQTARPLTAEAQALLDGAAPVVAPLFSPRSARLFARHAPFAAPLALAAMSGAVAEALAGLPGPTLTAARPDQPAMIDATLRALATFGPGGASRPGGA</sequence>
<dbReference type="AlphaFoldDB" id="A0A1G7EKH2"/>
<dbReference type="GO" id="GO:0033014">
    <property type="term" value="P:tetrapyrrole biosynthetic process"/>
    <property type="evidence" value="ECO:0007669"/>
    <property type="project" value="InterPro"/>
</dbReference>
<dbReference type="EMBL" id="FNAT01000003">
    <property type="protein sequence ID" value="SDE63886.1"/>
    <property type="molecule type" value="Genomic_DNA"/>
</dbReference>
<keyword evidence="3" id="KW-1185">Reference proteome</keyword>
<protein>
    <submittedName>
        <fullName evidence="2">Uroporphyrinogen-III synthase</fullName>
    </submittedName>
</protein>
<dbReference type="GO" id="GO:0004852">
    <property type="term" value="F:uroporphyrinogen-III synthase activity"/>
    <property type="evidence" value="ECO:0007669"/>
    <property type="project" value="InterPro"/>
</dbReference>
<dbReference type="Proteomes" id="UP000198922">
    <property type="component" value="Unassembled WGS sequence"/>
</dbReference>
<proteinExistence type="predicted"/>
<name>A0A1G7EKH2_9RHOB</name>
<gene>
    <name evidence="2" type="ORF">SAMN04488567_2195</name>
</gene>
<dbReference type="InterPro" id="IPR003754">
    <property type="entry name" value="4pyrrol_synth_uPrphyn_synth"/>
</dbReference>